<feature type="domain" description="SET" evidence="2">
    <location>
        <begin position="109"/>
        <end position="264"/>
    </location>
</feature>
<dbReference type="Gene3D" id="1.25.40.10">
    <property type="entry name" value="Tetratricopeptide repeat domain"/>
    <property type="match status" value="1"/>
</dbReference>
<keyword evidence="4" id="KW-1185">Reference proteome</keyword>
<proteinExistence type="predicted"/>
<dbReference type="PROSITE" id="PS50280">
    <property type="entry name" value="SET"/>
    <property type="match status" value="1"/>
</dbReference>
<sequence>MPSVQQSTRRRSSATPSTKSSLKSKVALESSSVERPPLDVCAEINHRIRSNETLRAPRFDFAHHVRHRSYVFRLMDFGEEECSTFLDAGVDALLPDRSRMASSSNPLKPNFDIRESKGKGLGMFARRELYDGEVILQEHPVVVSPYLIGLSMPLADIYADLFKRLSRPAYSELMALSKSSCPSLKDASVYESIMRANALGVALNVPNVDHAELAIHRGIFLKTSRCNHSCGPNAKWDWDMNTFSLTLTAVRTIAKGQEITIPYIAPDLPGAARRASIQQQYGFECQCYHCTYKLEEDFNHSDMARESLRRAWSSDCKLPSFEKWCTEPAYPDDLLINAYKRSLHLIEAEGLEVLDLGPGEHPERDVGRYKDALAMCYGALEDTENFRIWIARVRDGRMTKKPTQSLAFNKWLSNPSSFPVWGWRRAVCGGGDANGIHGLSAIEKMLDCI</sequence>
<evidence type="ECO:0000259" key="2">
    <source>
        <dbReference type="PROSITE" id="PS50280"/>
    </source>
</evidence>
<evidence type="ECO:0000256" key="1">
    <source>
        <dbReference type="SAM" id="MobiDB-lite"/>
    </source>
</evidence>
<dbReference type="InterPro" id="IPR011990">
    <property type="entry name" value="TPR-like_helical_dom_sf"/>
</dbReference>
<dbReference type="STRING" id="1095629.A0A0C9WIE3"/>
<reference evidence="3 4" key="1">
    <citation type="submission" date="2014-04" db="EMBL/GenBank/DDBJ databases">
        <authorList>
            <consortium name="DOE Joint Genome Institute"/>
            <person name="Kuo A."/>
            <person name="Kohler A."/>
            <person name="Nagy L.G."/>
            <person name="Floudas D."/>
            <person name="Copeland A."/>
            <person name="Barry K.W."/>
            <person name="Cichocki N."/>
            <person name="Veneault-Fourrey C."/>
            <person name="LaButti K."/>
            <person name="Lindquist E.A."/>
            <person name="Lipzen A."/>
            <person name="Lundell T."/>
            <person name="Morin E."/>
            <person name="Murat C."/>
            <person name="Sun H."/>
            <person name="Tunlid A."/>
            <person name="Henrissat B."/>
            <person name="Grigoriev I.V."/>
            <person name="Hibbett D.S."/>
            <person name="Martin F."/>
            <person name="Nordberg H.P."/>
            <person name="Cantor M.N."/>
            <person name="Hua S.X."/>
        </authorList>
    </citation>
    <scope>NUCLEOTIDE SEQUENCE [LARGE SCALE GENOMIC DNA]</scope>
    <source>
        <strain evidence="3 4">LaAM-08-1</strain>
    </source>
</reference>
<dbReference type="AlphaFoldDB" id="A0A0C9WIE3"/>
<protein>
    <submittedName>
        <fullName evidence="3">Unplaced genomic scaffold K443scaffold_349, whole genome shotgun sequence</fullName>
    </submittedName>
</protein>
<dbReference type="HOGENOM" id="CLU_028281_4_0_1"/>
<evidence type="ECO:0000313" key="4">
    <source>
        <dbReference type="Proteomes" id="UP000054477"/>
    </source>
</evidence>
<evidence type="ECO:0000313" key="3">
    <source>
        <dbReference type="EMBL" id="KIJ92794.1"/>
    </source>
</evidence>
<dbReference type="CDD" id="cd20071">
    <property type="entry name" value="SET_SMYD"/>
    <property type="match status" value="1"/>
</dbReference>
<dbReference type="InterPro" id="IPR053185">
    <property type="entry name" value="SET_domain_protein"/>
</dbReference>
<dbReference type="Pfam" id="PF00856">
    <property type="entry name" value="SET"/>
    <property type="match status" value="1"/>
</dbReference>
<reference evidence="4" key="2">
    <citation type="submission" date="2015-01" db="EMBL/GenBank/DDBJ databases">
        <title>Evolutionary Origins and Diversification of the Mycorrhizal Mutualists.</title>
        <authorList>
            <consortium name="DOE Joint Genome Institute"/>
            <consortium name="Mycorrhizal Genomics Consortium"/>
            <person name="Kohler A."/>
            <person name="Kuo A."/>
            <person name="Nagy L.G."/>
            <person name="Floudas D."/>
            <person name="Copeland A."/>
            <person name="Barry K.W."/>
            <person name="Cichocki N."/>
            <person name="Veneault-Fourrey C."/>
            <person name="LaButti K."/>
            <person name="Lindquist E.A."/>
            <person name="Lipzen A."/>
            <person name="Lundell T."/>
            <person name="Morin E."/>
            <person name="Murat C."/>
            <person name="Riley R."/>
            <person name="Ohm R."/>
            <person name="Sun H."/>
            <person name="Tunlid A."/>
            <person name="Henrissat B."/>
            <person name="Grigoriev I.V."/>
            <person name="Hibbett D.S."/>
            <person name="Martin F."/>
        </authorList>
    </citation>
    <scope>NUCLEOTIDE SEQUENCE [LARGE SCALE GENOMIC DNA]</scope>
    <source>
        <strain evidence="4">LaAM-08-1</strain>
    </source>
</reference>
<feature type="compositionally biased region" description="Low complexity" evidence="1">
    <location>
        <begin position="13"/>
        <end position="25"/>
    </location>
</feature>
<dbReference type="InterPro" id="IPR001214">
    <property type="entry name" value="SET_dom"/>
</dbReference>
<dbReference type="InterPro" id="IPR046341">
    <property type="entry name" value="SET_dom_sf"/>
</dbReference>
<feature type="region of interest" description="Disordered" evidence="1">
    <location>
        <begin position="1"/>
        <end position="30"/>
    </location>
</feature>
<dbReference type="SMART" id="SM00317">
    <property type="entry name" value="SET"/>
    <property type="match status" value="1"/>
</dbReference>
<dbReference type="Gene3D" id="2.170.270.10">
    <property type="entry name" value="SET domain"/>
    <property type="match status" value="1"/>
</dbReference>
<dbReference type="EMBL" id="KN838884">
    <property type="protein sequence ID" value="KIJ92794.1"/>
    <property type="molecule type" value="Genomic_DNA"/>
</dbReference>
<dbReference type="Proteomes" id="UP000054477">
    <property type="component" value="Unassembled WGS sequence"/>
</dbReference>
<dbReference type="PANTHER" id="PTHR47332">
    <property type="entry name" value="SET DOMAIN-CONTAINING PROTEIN 5"/>
    <property type="match status" value="1"/>
</dbReference>
<dbReference type="SUPFAM" id="SSF82199">
    <property type="entry name" value="SET domain"/>
    <property type="match status" value="1"/>
</dbReference>
<dbReference type="OrthoDB" id="265717at2759"/>
<organism evidence="3 4">
    <name type="scientific">Laccaria amethystina LaAM-08-1</name>
    <dbReference type="NCBI Taxonomy" id="1095629"/>
    <lineage>
        <taxon>Eukaryota</taxon>
        <taxon>Fungi</taxon>
        <taxon>Dikarya</taxon>
        <taxon>Basidiomycota</taxon>
        <taxon>Agaricomycotina</taxon>
        <taxon>Agaricomycetes</taxon>
        <taxon>Agaricomycetidae</taxon>
        <taxon>Agaricales</taxon>
        <taxon>Agaricineae</taxon>
        <taxon>Hydnangiaceae</taxon>
        <taxon>Laccaria</taxon>
    </lineage>
</organism>
<gene>
    <name evidence="3" type="ORF">K443DRAFT_685049</name>
</gene>
<name>A0A0C9WIE3_9AGAR</name>
<accession>A0A0C9WIE3</accession>
<dbReference type="PANTHER" id="PTHR47332:SF4">
    <property type="entry name" value="SET DOMAIN-CONTAINING PROTEIN 5"/>
    <property type="match status" value="1"/>
</dbReference>